<dbReference type="Pfam" id="PF14849">
    <property type="entry name" value="YidC_periplas"/>
    <property type="match status" value="1"/>
</dbReference>
<evidence type="ECO:0000256" key="8">
    <source>
        <dbReference type="ARBA" id="ARBA00022989"/>
    </source>
</evidence>
<feature type="transmembrane region" description="Helical" evidence="13">
    <location>
        <begin position="441"/>
        <end position="461"/>
    </location>
</feature>
<proteinExistence type="inferred from homology"/>
<evidence type="ECO:0000256" key="14">
    <source>
        <dbReference type="SAM" id="MobiDB-lite"/>
    </source>
</evidence>
<evidence type="ECO:0000259" key="16">
    <source>
        <dbReference type="Pfam" id="PF14849"/>
    </source>
</evidence>
<feature type="transmembrane region" description="Helical" evidence="13">
    <location>
        <begin position="6"/>
        <end position="25"/>
    </location>
</feature>
<comment type="caution">
    <text evidence="17">The sequence shown here is derived from an EMBL/GenBank/DDBJ whole genome shotgun (WGS) entry which is preliminary data.</text>
</comment>
<dbReference type="InterPro" id="IPR001708">
    <property type="entry name" value="YidC/ALB3/OXA1/COX18"/>
</dbReference>
<feature type="transmembrane region" description="Helical" evidence="13">
    <location>
        <begin position="377"/>
        <end position="397"/>
    </location>
</feature>
<evidence type="ECO:0000256" key="5">
    <source>
        <dbReference type="ARBA" id="ARBA00022475"/>
    </source>
</evidence>
<evidence type="ECO:0000313" key="17">
    <source>
        <dbReference type="EMBL" id="TCS65007.1"/>
    </source>
</evidence>
<evidence type="ECO:0000256" key="12">
    <source>
        <dbReference type="ARBA" id="ARBA00033342"/>
    </source>
</evidence>
<dbReference type="GO" id="GO:0051205">
    <property type="term" value="P:protein insertion into membrane"/>
    <property type="evidence" value="ECO:0007669"/>
    <property type="project" value="TreeGrafter"/>
</dbReference>
<keyword evidence="8 13" id="KW-1133">Transmembrane helix</keyword>
<dbReference type="PANTHER" id="PTHR12428:SF65">
    <property type="entry name" value="CYTOCHROME C OXIDASE ASSEMBLY PROTEIN COX18, MITOCHONDRIAL"/>
    <property type="match status" value="1"/>
</dbReference>
<feature type="compositionally biased region" description="Low complexity" evidence="14">
    <location>
        <begin position="35"/>
        <end position="55"/>
    </location>
</feature>
<keyword evidence="18" id="KW-1185">Reference proteome</keyword>
<reference evidence="17 18" key="1">
    <citation type="submission" date="2019-03" db="EMBL/GenBank/DDBJ databases">
        <title>Genomic Encyclopedia of Type Strains, Phase IV (KMG-IV): sequencing the most valuable type-strain genomes for metagenomic binning, comparative biology and taxonomic classification.</title>
        <authorList>
            <person name="Goeker M."/>
        </authorList>
    </citation>
    <scope>NUCLEOTIDE SEQUENCE [LARGE SCALE GENOMIC DNA]</scope>
    <source>
        <strain evidence="17 18">DSM 101688</strain>
    </source>
</reference>
<protein>
    <recommendedName>
        <fullName evidence="3 13">Membrane protein insertase YidC</fullName>
    </recommendedName>
    <alternativeName>
        <fullName evidence="12 13">Foldase YidC</fullName>
    </alternativeName>
    <alternativeName>
        <fullName evidence="11 13">Membrane integrase YidC</fullName>
    </alternativeName>
    <alternativeName>
        <fullName evidence="13">Membrane protein YidC</fullName>
    </alternativeName>
</protein>
<dbReference type="AlphaFoldDB" id="A0A4R3JGI9"/>
<comment type="subcellular location">
    <subcellularLocation>
        <location evidence="1">Cell inner membrane</location>
        <topology evidence="1">Multi-pass membrane protein</topology>
    </subcellularLocation>
    <subcellularLocation>
        <location evidence="13">Cell membrane</location>
        <topology evidence="13">Multi-pass membrane protein</topology>
    </subcellularLocation>
</comment>
<evidence type="ECO:0000256" key="1">
    <source>
        <dbReference type="ARBA" id="ARBA00004429"/>
    </source>
</evidence>
<dbReference type="Pfam" id="PF02096">
    <property type="entry name" value="60KD_IMP"/>
    <property type="match status" value="1"/>
</dbReference>
<feature type="transmembrane region" description="Helical" evidence="13">
    <location>
        <begin position="537"/>
        <end position="561"/>
    </location>
</feature>
<evidence type="ECO:0000256" key="10">
    <source>
        <dbReference type="ARBA" id="ARBA00023186"/>
    </source>
</evidence>
<dbReference type="PRINTS" id="PR01900">
    <property type="entry name" value="YIDCPROTEIN"/>
</dbReference>
<keyword evidence="7 13" id="KW-0653">Protein transport</keyword>
<dbReference type="HAMAP" id="MF_01810">
    <property type="entry name" value="YidC_type1"/>
    <property type="match status" value="1"/>
</dbReference>
<evidence type="ECO:0000259" key="15">
    <source>
        <dbReference type="Pfam" id="PF02096"/>
    </source>
</evidence>
<feature type="domain" description="Membrane insertase YidC N-terminal" evidence="16">
    <location>
        <begin position="91"/>
        <end position="366"/>
    </location>
</feature>
<dbReference type="NCBIfam" id="TIGR03592">
    <property type="entry name" value="yidC_oxa1_cterm"/>
    <property type="match status" value="1"/>
</dbReference>
<comment type="subunit">
    <text evidence="13">Interacts with the Sec translocase complex via SecD. Specifically interacts with transmembrane segments of nascent integral membrane proteins during membrane integration.</text>
</comment>
<dbReference type="RefSeq" id="WP_132937731.1">
    <property type="nucleotide sequence ID" value="NZ_CP119676.1"/>
</dbReference>
<comment type="similarity">
    <text evidence="2 13">Belongs to the OXA1/ALB3/YidC family. Type 1 subfamily.</text>
</comment>
<dbReference type="NCBIfam" id="TIGR03593">
    <property type="entry name" value="yidC_nterm"/>
    <property type="match status" value="1"/>
</dbReference>
<evidence type="ECO:0000256" key="3">
    <source>
        <dbReference type="ARBA" id="ARBA00015325"/>
    </source>
</evidence>
<dbReference type="CDD" id="cd19961">
    <property type="entry name" value="EcYidC-like_peri"/>
    <property type="match status" value="1"/>
</dbReference>
<dbReference type="GO" id="GO:0005886">
    <property type="term" value="C:plasma membrane"/>
    <property type="evidence" value="ECO:0007669"/>
    <property type="project" value="UniProtKB-SubCell"/>
</dbReference>
<dbReference type="InterPro" id="IPR028055">
    <property type="entry name" value="YidC/Oxa/ALB_C"/>
</dbReference>
<sequence length="581" mass="65022">MENRNVILAIVLSLGILLGYDYFFVQPKRAIEAQRQAANTAQQTTPPSSPSSSSPAAIPRPGDAHLPGAQPEAPGTQTSASLAEVLSKSPRITISSPRLHGSIALRGARLDDLTLADYHQGLSPKTPEIMLLSPRGRKGAYFAEFGWTGNGVKVPTSDTLWTADRTTLTPQTPVTLTWNNGQGLTFSRTIALDENYMFTISQKVQNTSNAPVTLNSYGLISRWGTPKTTGYFILHEGPLGVFDGTLKEVKYKDLKKDPKMEQTTTGGWIGFTDKYWLAALVPDQKEKVDTRFVHRLDGGIDKYQTDYLGAPMTVAPGASISTQDRIFAGAKEVKLLDAYKEKLGIARFDLAIDFGWFYFLTKPIFYTLIWFNEHLGNFGLAILSLTVLIKLALFPLANKSYRAMSKMKKLQPEMKKLQERFKEDKSRLNQEMMALYKREKANPAAGCLPMVVQIPVFFALYKVLFVTIEMRHAPFYGWIHDLSAPDPTSVFNLFGLIPWSPPAFLLIGAWPLIMGITMWLQQRLNPQPADPIQAKMFMFLPVVFTFMLAHFPAGLVIYWSWNNSLSILQQWVIMRRAGVKP</sequence>
<dbReference type="PANTHER" id="PTHR12428">
    <property type="entry name" value="OXA1"/>
    <property type="match status" value="1"/>
</dbReference>
<comment type="function">
    <text evidence="13">Required for the insertion and/or proper folding and/or complex formation of integral membrane proteins into the membrane. Involved in integration of membrane proteins that insert both dependently and independently of the Sec translocase complex, as well as at least some lipoproteins. Aids folding of multispanning membrane proteins.</text>
</comment>
<dbReference type="EMBL" id="SLZW01000001">
    <property type="protein sequence ID" value="TCS65007.1"/>
    <property type="molecule type" value="Genomic_DNA"/>
</dbReference>
<keyword evidence="4 13" id="KW-0813">Transport</keyword>
<dbReference type="OrthoDB" id="9780552at2"/>
<dbReference type="CDD" id="cd20070">
    <property type="entry name" value="5TM_YidC_Alb3"/>
    <property type="match status" value="1"/>
</dbReference>
<keyword evidence="9 13" id="KW-0472">Membrane</keyword>
<feature type="domain" description="Membrane insertase YidC/Oxa/ALB C-terminal" evidence="15">
    <location>
        <begin position="378"/>
        <end position="575"/>
    </location>
</feature>
<dbReference type="InterPro" id="IPR019998">
    <property type="entry name" value="Membr_insert_YidC"/>
</dbReference>
<keyword evidence="6 13" id="KW-0812">Transmembrane</keyword>
<evidence type="ECO:0000256" key="13">
    <source>
        <dbReference type="HAMAP-Rule" id="MF_01810"/>
    </source>
</evidence>
<dbReference type="InterPro" id="IPR028053">
    <property type="entry name" value="Membr_insert_YidC_N"/>
</dbReference>
<dbReference type="GO" id="GO:0032977">
    <property type="term" value="F:membrane insertase activity"/>
    <property type="evidence" value="ECO:0007669"/>
    <property type="project" value="InterPro"/>
</dbReference>
<evidence type="ECO:0000313" key="18">
    <source>
        <dbReference type="Proteomes" id="UP000295304"/>
    </source>
</evidence>
<dbReference type="GO" id="GO:0015031">
    <property type="term" value="P:protein transport"/>
    <property type="evidence" value="ECO:0007669"/>
    <property type="project" value="UniProtKB-KW"/>
</dbReference>
<evidence type="ECO:0000256" key="7">
    <source>
        <dbReference type="ARBA" id="ARBA00022927"/>
    </source>
</evidence>
<feature type="transmembrane region" description="Helical" evidence="13">
    <location>
        <begin position="496"/>
        <end position="516"/>
    </location>
</feature>
<accession>A0A4R3JGI9</accession>
<dbReference type="NCBIfam" id="NF002353">
    <property type="entry name" value="PRK01318.1-4"/>
    <property type="match status" value="1"/>
</dbReference>
<feature type="transmembrane region" description="Helical" evidence="13">
    <location>
        <begin position="350"/>
        <end position="371"/>
    </location>
</feature>
<evidence type="ECO:0000256" key="9">
    <source>
        <dbReference type="ARBA" id="ARBA00023136"/>
    </source>
</evidence>
<keyword evidence="5 13" id="KW-1003">Cell membrane</keyword>
<evidence type="ECO:0000256" key="11">
    <source>
        <dbReference type="ARBA" id="ARBA00033245"/>
    </source>
</evidence>
<dbReference type="Gene3D" id="2.70.98.90">
    <property type="match status" value="1"/>
</dbReference>
<feature type="region of interest" description="Disordered" evidence="14">
    <location>
        <begin position="35"/>
        <end position="82"/>
    </location>
</feature>
<gene>
    <name evidence="13" type="primary">yidC</name>
    <name evidence="17" type="ORF">EDD55_101340</name>
</gene>
<name>A0A4R3JGI9_9PROT</name>
<dbReference type="Proteomes" id="UP000295304">
    <property type="component" value="Unassembled WGS sequence"/>
</dbReference>
<evidence type="ECO:0000256" key="4">
    <source>
        <dbReference type="ARBA" id="ARBA00022448"/>
    </source>
</evidence>
<dbReference type="InterPro" id="IPR038221">
    <property type="entry name" value="YidC_periplasmic_sf"/>
</dbReference>
<dbReference type="PRINTS" id="PR00701">
    <property type="entry name" value="60KDINNERMP"/>
</dbReference>
<evidence type="ECO:0000256" key="2">
    <source>
        <dbReference type="ARBA" id="ARBA00010527"/>
    </source>
</evidence>
<keyword evidence="10 13" id="KW-0143">Chaperone</keyword>
<organism evidence="17 18">
    <name type="scientific">Varunaivibrio sulfuroxidans</name>
    <dbReference type="NCBI Taxonomy" id="1773489"/>
    <lineage>
        <taxon>Bacteria</taxon>
        <taxon>Pseudomonadati</taxon>
        <taxon>Pseudomonadota</taxon>
        <taxon>Alphaproteobacteria</taxon>
        <taxon>Rhodospirillales</taxon>
        <taxon>Magnetovibrionaceae</taxon>
        <taxon>Varunaivibrio</taxon>
    </lineage>
</organism>
<evidence type="ECO:0000256" key="6">
    <source>
        <dbReference type="ARBA" id="ARBA00022692"/>
    </source>
</evidence>
<dbReference type="InterPro" id="IPR047196">
    <property type="entry name" value="YidC_ALB_C"/>
</dbReference>